<dbReference type="GO" id="GO:0003712">
    <property type="term" value="F:transcription coregulator activity"/>
    <property type="evidence" value="ECO:0007669"/>
    <property type="project" value="InterPro"/>
</dbReference>
<dbReference type="AlphaFoldDB" id="A0AAD8Y953"/>
<dbReference type="InterPro" id="IPR037212">
    <property type="entry name" value="Med7/Med21-like"/>
</dbReference>
<evidence type="ECO:0000256" key="3">
    <source>
        <dbReference type="ARBA" id="ARBA00023015"/>
    </source>
</evidence>
<feature type="region of interest" description="Disordered" evidence="7">
    <location>
        <begin position="1"/>
        <end position="56"/>
    </location>
</feature>
<feature type="non-terminal residue" evidence="8">
    <location>
        <position position="275"/>
    </location>
</feature>
<protein>
    <recommendedName>
        <fullName evidence="6">Mediator of RNA polymerase II transcription subunit 7</fullName>
    </recommendedName>
</protein>
<dbReference type="EMBL" id="JATAAI010000012">
    <property type="protein sequence ID" value="KAK1742104.1"/>
    <property type="molecule type" value="Genomic_DNA"/>
</dbReference>
<keyword evidence="5 6" id="KW-0539">Nucleus</keyword>
<evidence type="ECO:0000313" key="8">
    <source>
        <dbReference type="EMBL" id="KAK1742104.1"/>
    </source>
</evidence>
<feature type="compositionally biased region" description="Polar residues" evidence="7">
    <location>
        <begin position="1"/>
        <end position="18"/>
    </location>
</feature>
<keyword evidence="9" id="KW-1185">Reference proteome</keyword>
<dbReference type="InterPro" id="IPR044888">
    <property type="entry name" value="Mediatior_Med7_sf"/>
</dbReference>
<dbReference type="Proteomes" id="UP001224775">
    <property type="component" value="Unassembled WGS sequence"/>
</dbReference>
<evidence type="ECO:0000256" key="2">
    <source>
        <dbReference type="ARBA" id="ARBA00009994"/>
    </source>
</evidence>
<comment type="subcellular location">
    <subcellularLocation>
        <location evidence="1 6">Nucleus</location>
    </subcellularLocation>
</comment>
<comment type="subunit">
    <text evidence="6">Component of the Mediator complex.</text>
</comment>
<organism evidence="8 9">
    <name type="scientific">Skeletonema marinoi</name>
    <dbReference type="NCBI Taxonomy" id="267567"/>
    <lineage>
        <taxon>Eukaryota</taxon>
        <taxon>Sar</taxon>
        <taxon>Stramenopiles</taxon>
        <taxon>Ochrophyta</taxon>
        <taxon>Bacillariophyta</taxon>
        <taxon>Coscinodiscophyceae</taxon>
        <taxon>Thalassiosirophycidae</taxon>
        <taxon>Thalassiosirales</taxon>
        <taxon>Skeletonemataceae</taxon>
        <taxon>Skeletonema</taxon>
        <taxon>Skeletonema marinoi-dohrnii complex</taxon>
    </lineage>
</organism>
<name>A0AAD8Y953_9STRA</name>
<gene>
    <name evidence="8" type="ORF">QTG54_007677</name>
</gene>
<evidence type="ECO:0000313" key="9">
    <source>
        <dbReference type="Proteomes" id="UP001224775"/>
    </source>
</evidence>
<evidence type="ECO:0000256" key="7">
    <source>
        <dbReference type="SAM" id="MobiDB-lite"/>
    </source>
</evidence>
<feature type="region of interest" description="Disordered" evidence="7">
    <location>
        <begin position="108"/>
        <end position="168"/>
    </location>
</feature>
<dbReference type="Gene3D" id="6.10.140.200">
    <property type="match status" value="1"/>
</dbReference>
<dbReference type="Pfam" id="PF05983">
    <property type="entry name" value="Med7"/>
    <property type="match status" value="1"/>
</dbReference>
<reference evidence="8" key="1">
    <citation type="submission" date="2023-06" db="EMBL/GenBank/DDBJ databases">
        <title>Survivors Of The Sea: Transcriptome response of Skeletonema marinoi to long-term dormancy.</title>
        <authorList>
            <person name="Pinder M.I.M."/>
            <person name="Kourtchenko O."/>
            <person name="Robertson E.K."/>
            <person name="Larsson T."/>
            <person name="Maumus F."/>
            <person name="Osuna-Cruz C.M."/>
            <person name="Vancaester E."/>
            <person name="Stenow R."/>
            <person name="Vandepoele K."/>
            <person name="Ploug H."/>
            <person name="Bruchert V."/>
            <person name="Godhe A."/>
            <person name="Topel M."/>
        </authorList>
    </citation>
    <scope>NUCLEOTIDE SEQUENCE</scope>
    <source>
        <strain evidence="8">R05AC</strain>
    </source>
</reference>
<comment type="similarity">
    <text evidence="2 6">Belongs to the Mediator complex subunit 7 family.</text>
</comment>
<feature type="compositionally biased region" description="Low complexity" evidence="7">
    <location>
        <begin position="141"/>
        <end position="152"/>
    </location>
</feature>
<dbReference type="GO" id="GO:0016592">
    <property type="term" value="C:mediator complex"/>
    <property type="evidence" value="ECO:0007669"/>
    <property type="project" value="InterPro"/>
</dbReference>
<feature type="compositionally biased region" description="Low complexity" evidence="7">
    <location>
        <begin position="19"/>
        <end position="47"/>
    </location>
</feature>
<keyword evidence="3 6" id="KW-0805">Transcription regulation</keyword>
<keyword evidence="4 6" id="KW-0804">Transcription</keyword>
<accession>A0AAD8Y953</accession>
<proteinExistence type="inferred from homology"/>
<keyword evidence="6" id="KW-0010">Activator</keyword>
<dbReference type="InterPro" id="IPR009244">
    <property type="entry name" value="Mediatior_Med7"/>
</dbReference>
<evidence type="ECO:0000256" key="1">
    <source>
        <dbReference type="ARBA" id="ARBA00004123"/>
    </source>
</evidence>
<evidence type="ECO:0000256" key="4">
    <source>
        <dbReference type="ARBA" id="ARBA00023163"/>
    </source>
</evidence>
<comment type="function">
    <text evidence="6">Component of the Mediator complex, a coactivator involved in the regulated transcription of nearly all RNA polymerase II-dependent genes. Mediator functions as a bridge to convey information from gene-specific regulatory proteins to the basal RNA polymerase II transcription machinery.</text>
</comment>
<evidence type="ECO:0000256" key="5">
    <source>
        <dbReference type="ARBA" id="ARBA00023242"/>
    </source>
</evidence>
<dbReference type="GO" id="GO:0006357">
    <property type="term" value="P:regulation of transcription by RNA polymerase II"/>
    <property type="evidence" value="ECO:0007669"/>
    <property type="project" value="InterPro"/>
</dbReference>
<comment type="caution">
    <text evidence="8">The sequence shown here is derived from an EMBL/GenBank/DDBJ whole genome shotgun (WGS) entry which is preliminary data.</text>
</comment>
<dbReference type="SUPFAM" id="SSF140718">
    <property type="entry name" value="Mediator hinge subcomplex-like"/>
    <property type="match status" value="1"/>
</dbReference>
<evidence type="ECO:0000256" key="6">
    <source>
        <dbReference type="RuleBase" id="RU364060"/>
    </source>
</evidence>
<sequence length="275" mass="30993">MPDATKNATTSPSTKPDQSTTIIGSSSSENIGTTTTTINNDNNNNNETDGEDMLLVTEFPPPPYYYTLASHNKLTPPEIPHRAFRVAAKRVRQEKERARLESERIRLEAEVKDDSGDGDVGSGDGDGEDKSKDVVMTTTTDNQQQQDSNNNNNDDDDDSIADPNNPNEPIVAVFGEIVEDPTLLLHTDQEDCNNPTILRDNVKRLNRSVLQGFLKLVSKLVHDPIENKSSRDELSHDIFLMLQECNKFREHQAREILIETLERQLERREGGWRCY</sequence>